<sequence length="292" mass="31757">MKHFLVLLMGCVLTLGLAAPDADAKRMGGGKSFGSFSRQAPAKESTRTFGTTSTQKQNGVQNATSGRKGMGFLGPLAGLAAGGLLASMFFGGAFDGIQPLDILLMAGLAFLLFRFLRRRQPQTRGAHHQAGAEQSPPPSHFERHSSASSGGALNEGQAARQDDQHVQYGAPAWFDEAGFVERARQHFHDLQAAWDSGDMAQIQEYVTPLLYQQLCEERQKQAGQSHTVVDKLAVEISQIQQVGETVELAVMFHGMIAEDGAAPAPFREMWHLIRDMKQQDAPWVIQGIEQLA</sequence>
<dbReference type="PANTHER" id="PTHR41542">
    <property type="entry name" value="BLL5807 PROTEIN"/>
    <property type="match status" value="1"/>
</dbReference>
<keyword evidence="2" id="KW-1133">Transmembrane helix</keyword>
<protein>
    <recommendedName>
        <fullName evidence="4">Tim44-like domain-containing protein</fullName>
    </recommendedName>
</protein>
<feature type="compositionally biased region" description="Polar residues" evidence="1">
    <location>
        <begin position="47"/>
        <end position="65"/>
    </location>
</feature>
<evidence type="ECO:0000256" key="3">
    <source>
        <dbReference type="SAM" id="SignalP"/>
    </source>
</evidence>
<dbReference type="RefSeq" id="WP_068996553.1">
    <property type="nucleotide sequence ID" value="NZ_MDTQ01000001.1"/>
</dbReference>
<dbReference type="InterPro" id="IPR007379">
    <property type="entry name" value="Tim44-like_dom"/>
</dbReference>
<feature type="region of interest" description="Disordered" evidence="1">
    <location>
        <begin position="32"/>
        <end position="66"/>
    </location>
</feature>
<feature type="chain" id="PRO_5009119560" description="Tim44-like domain-containing protein" evidence="3">
    <location>
        <begin position="25"/>
        <end position="292"/>
    </location>
</feature>
<dbReference type="SMART" id="SM00978">
    <property type="entry name" value="Tim44"/>
    <property type="match status" value="1"/>
</dbReference>
<dbReference type="Pfam" id="PF04280">
    <property type="entry name" value="Tim44"/>
    <property type="match status" value="1"/>
</dbReference>
<keyword evidence="3" id="KW-0732">Signal</keyword>
<dbReference type="Gene3D" id="3.10.450.240">
    <property type="match status" value="1"/>
</dbReference>
<dbReference type="Proteomes" id="UP000094291">
    <property type="component" value="Unassembled WGS sequence"/>
</dbReference>
<feature type="transmembrane region" description="Helical" evidence="2">
    <location>
        <begin position="97"/>
        <end position="116"/>
    </location>
</feature>
<reference evidence="5 6" key="1">
    <citation type="submission" date="2016-08" db="EMBL/GenBank/DDBJ databases">
        <authorList>
            <person name="Seilhamer J.J."/>
        </authorList>
    </citation>
    <scope>NUCLEOTIDE SEQUENCE [LARGE SCALE GENOMIC DNA]</scope>
    <source>
        <strain evidence="5 6">PH27A</strain>
    </source>
</reference>
<dbReference type="SUPFAM" id="SSF54427">
    <property type="entry name" value="NTF2-like"/>
    <property type="match status" value="1"/>
</dbReference>
<dbReference type="AlphaFoldDB" id="A0A1E2V599"/>
<dbReference type="InterPro" id="IPR032710">
    <property type="entry name" value="NTF2-like_dom_sf"/>
</dbReference>
<dbReference type="EMBL" id="MDTQ01000001">
    <property type="protein sequence ID" value="ODC02169.1"/>
    <property type="molecule type" value="Genomic_DNA"/>
</dbReference>
<evidence type="ECO:0000313" key="6">
    <source>
        <dbReference type="Proteomes" id="UP000094291"/>
    </source>
</evidence>
<proteinExistence type="predicted"/>
<evidence type="ECO:0000259" key="4">
    <source>
        <dbReference type="SMART" id="SM00978"/>
    </source>
</evidence>
<dbReference type="OrthoDB" id="5298777at2"/>
<organism evidence="5 6">
    <name type="scientific">Terasakiispira papahanaumokuakeensis</name>
    <dbReference type="NCBI Taxonomy" id="197479"/>
    <lineage>
        <taxon>Bacteria</taxon>
        <taxon>Pseudomonadati</taxon>
        <taxon>Pseudomonadota</taxon>
        <taxon>Gammaproteobacteria</taxon>
        <taxon>Oceanospirillales</taxon>
        <taxon>Terasakiispira</taxon>
    </lineage>
</organism>
<feature type="signal peptide" evidence="3">
    <location>
        <begin position="1"/>
        <end position="24"/>
    </location>
</feature>
<evidence type="ECO:0000256" key="1">
    <source>
        <dbReference type="SAM" id="MobiDB-lite"/>
    </source>
</evidence>
<comment type="caution">
    <text evidence="5">The sequence shown here is derived from an EMBL/GenBank/DDBJ whole genome shotgun (WGS) entry which is preliminary data.</text>
</comment>
<dbReference type="PANTHER" id="PTHR41542:SF1">
    <property type="entry name" value="BLL5807 PROTEIN"/>
    <property type="match status" value="1"/>
</dbReference>
<feature type="domain" description="Tim44-like" evidence="4">
    <location>
        <begin position="166"/>
        <end position="290"/>
    </location>
</feature>
<dbReference type="STRING" id="197479.BFW38_00020"/>
<name>A0A1E2V599_9GAMM</name>
<keyword evidence="6" id="KW-1185">Reference proteome</keyword>
<evidence type="ECO:0000313" key="5">
    <source>
        <dbReference type="EMBL" id="ODC02169.1"/>
    </source>
</evidence>
<evidence type="ECO:0000256" key="2">
    <source>
        <dbReference type="SAM" id="Phobius"/>
    </source>
</evidence>
<keyword evidence="2" id="KW-0472">Membrane</keyword>
<gene>
    <name evidence="5" type="ORF">BFW38_00020</name>
</gene>
<feature type="region of interest" description="Disordered" evidence="1">
    <location>
        <begin position="123"/>
        <end position="161"/>
    </location>
</feature>
<keyword evidence="2" id="KW-0812">Transmembrane</keyword>
<accession>A0A1E2V599</accession>